<keyword evidence="10" id="KW-1185">Reference proteome</keyword>
<dbReference type="Gene3D" id="1.10.3470.10">
    <property type="entry name" value="ABC transporter involved in vitamin B12 uptake, BtuC"/>
    <property type="match status" value="1"/>
</dbReference>
<keyword evidence="3" id="KW-0813">Transport</keyword>
<keyword evidence="6 8" id="KW-1133">Transmembrane helix</keyword>
<evidence type="ECO:0000256" key="1">
    <source>
        <dbReference type="ARBA" id="ARBA00004651"/>
    </source>
</evidence>
<feature type="transmembrane region" description="Helical" evidence="8">
    <location>
        <begin position="153"/>
        <end position="172"/>
    </location>
</feature>
<evidence type="ECO:0000256" key="7">
    <source>
        <dbReference type="ARBA" id="ARBA00023136"/>
    </source>
</evidence>
<feature type="transmembrane region" description="Helical" evidence="8">
    <location>
        <begin position="12"/>
        <end position="34"/>
    </location>
</feature>
<dbReference type="CDD" id="cd06550">
    <property type="entry name" value="TM_ABC_iron-siderophores_like"/>
    <property type="match status" value="1"/>
</dbReference>
<feature type="transmembrane region" description="Helical" evidence="8">
    <location>
        <begin position="99"/>
        <end position="118"/>
    </location>
</feature>
<evidence type="ECO:0000313" key="9">
    <source>
        <dbReference type="EMBL" id="GIM67444.1"/>
    </source>
</evidence>
<dbReference type="EMBL" id="BOQL01000022">
    <property type="protein sequence ID" value="GIM67444.1"/>
    <property type="molecule type" value="Genomic_DNA"/>
</dbReference>
<dbReference type="PANTHER" id="PTHR30472">
    <property type="entry name" value="FERRIC ENTEROBACTIN TRANSPORT SYSTEM PERMEASE PROTEIN"/>
    <property type="match status" value="1"/>
</dbReference>
<dbReference type="Pfam" id="PF01032">
    <property type="entry name" value="FecCD"/>
    <property type="match status" value="1"/>
</dbReference>
<evidence type="ECO:0000256" key="6">
    <source>
        <dbReference type="ARBA" id="ARBA00022989"/>
    </source>
</evidence>
<keyword evidence="4" id="KW-1003">Cell membrane</keyword>
<dbReference type="GO" id="GO:0033214">
    <property type="term" value="P:siderophore-iron import into cell"/>
    <property type="evidence" value="ECO:0007669"/>
    <property type="project" value="TreeGrafter"/>
</dbReference>
<evidence type="ECO:0000256" key="3">
    <source>
        <dbReference type="ARBA" id="ARBA00022448"/>
    </source>
</evidence>
<dbReference type="InterPro" id="IPR000522">
    <property type="entry name" value="ABC_transptr_permease_BtuC"/>
</dbReference>
<evidence type="ECO:0000256" key="2">
    <source>
        <dbReference type="ARBA" id="ARBA00007935"/>
    </source>
</evidence>
<organism evidence="9 10">
    <name type="scientific">Actinoplanes auranticolor</name>
    <dbReference type="NCBI Taxonomy" id="47988"/>
    <lineage>
        <taxon>Bacteria</taxon>
        <taxon>Bacillati</taxon>
        <taxon>Actinomycetota</taxon>
        <taxon>Actinomycetes</taxon>
        <taxon>Micromonosporales</taxon>
        <taxon>Micromonosporaceae</taxon>
        <taxon>Actinoplanes</taxon>
    </lineage>
</organism>
<protein>
    <submittedName>
        <fullName evidence="9">ABC transporter permease</fullName>
    </submittedName>
</protein>
<dbReference type="GO" id="GO:0022857">
    <property type="term" value="F:transmembrane transporter activity"/>
    <property type="evidence" value="ECO:0007669"/>
    <property type="project" value="InterPro"/>
</dbReference>
<feature type="transmembrane region" description="Helical" evidence="8">
    <location>
        <begin position="124"/>
        <end position="146"/>
    </location>
</feature>
<feature type="transmembrane region" description="Helical" evidence="8">
    <location>
        <begin position="281"/>
        <end position="302"/>
    </location>
</feature>
<name>A0A919SAN0_9ACTN</name>
<dbReference type="GO" id="GO:0005886">
    <property type="term" value="C:plasma membrane"/>
    <property type="evidence" value="ECO:0007669"/>
    <property type="project" value="UniProtKB-SubCell"/>
</dbReference>
<dbReference type="AlphaFoldDB" id="A0A919SAN0"/>
<comment type="subcellular location">
    <subcellularLocation>
        <location evidence="1">Cell membrane</location>
        <topology evidence="1">Multi-pass membrane protein</topology>
    </subcellularLocation>
</comment>
<dbReference type="SUPFAM" id="SSF81345">
    <property type="entry name" value="ABC transporter involved in vitamin B12 uptake, BtuC"/>
    <property type="match status" value="1"/>
</dbReference>
<feature type="transmembrane region" description="Helical" evidence="8">
    <location>
        <begin position="309"/>
        <end position="330"/>
    </location>
</feature>
<keyword evidence="7 8" id="KW-0472">Membrane</keyword>
<proteinExistence type="inferred from homology"/>
<evidence type="ECO:0000256" key="4">
    <source>
        <dbReference type="ARBA" id="ARBA00022475"/>
    </source>
</evidence>
<sequence length="337" mass="34506">MRAPGLAVRLDLRTLWVSGALLLAVLAVVAWTVVAVGVRLPMADIIEILDGGGRRADRFILLDLRLPRVSLGLLAGAALAMSGAVFQSLSRNPLGSPDIVGFTTGSATGAVVAILVFGTGPGGAAVAAVVGGLLTALIVYGLAAAGGGAVRRIVLVGIGISAMLVAVNSYLISRARVDAAQAASVWLVGTLNGRTWEYVRLLGLALLVLTPLLLLFGRRLQLLEMGDDSAQSLGVRVNRSRLVLVLLAVAVCAVATATTGPVAFVALAAPQITRRLTGSPTLQLLPTAITGALLMVLSDFVAQRLLAPAQLPVGVVTGAVGGVYLAWLLAGQWRKGN</sequence>
<dbReference type="PANTHER" id="PTHR30472:SF24">
    <property type="entry name" value="FERRIC ENTEROBACTIN TRANSPORT SYSTEM PERMEASE PROTEIN FEPG"/>
    <property type="match status" value="1"/>
</dbReference>
<evidence type="ECO:0000313" key="10">
    <source>
        <dbReference type="Proteomes" id="UP000681340"/>
    </source>
</evidence>
<comment type="caution">
    <text evidence="9">The sequence shown here is derived from an EMBL/GenBank/DDBJ whole genome shotgun (WGS) entry which is preliminary data.</text>
</comment>
<feature type="transmembrane region" description="Helical" evidence="8">
    <location>
        <begin position="198"/>
        <end position="216"/>
    </location>
</feature>
<evidence type="ECO:0000256" key="8">
    <source>
        <dbReference type="SAM" id="Phobius"/>
    </source>
</evidence>
<feature type="transmembrane region" description="Helical" evidence="8">
    <location>
        <begin position="242"/>
        <end position="269"/>
    </location>
</feature>
<dbReference type="Proteomes" id="UP000681340">
    <property type="component" value="Unassembled WGS sequence"/>
</dbReference>
<keyword evidence="5 8" id="KW-0812">Transmembrane</keyword>
<evidence type="ECO:0000256" key="5">
    <source>
        <dbReference type="ARBA" id="ARBA00022692"/>
    </source>
</evidence>
<dbReference type="InterPro" id="IPR037294">
    <property type="entry name" value="ABC_BtuC-like"/>
</dbReference>
<feature type="transmembrane region" description="Helical" evidence="8">
    <location>
        <begin position="69"/>
        <end position="87"/>
    </location>
</feature>
<reference evidence="9" key="1">
    <citation type="submission" date="2021-03" db="EMBL/GenBank/DDBJ databases">
        <title>Whole genome shotgun sequence of Actinoplanes auranticolor NBRC 12245.</title>
        <authorList>
            <person name="Komaki H."/>
            <person name="Tamura T."/>
        </authorList>
    </citation>
    <scope>NUCLEOTIDE SEQUENCE</scope>
    <source>
        <strain evidence="9">NBRC 12245</strain>
    </source>
</reference>
<gene>
    <name evidence="9" type="ORF">Aau02nite_27270</name>
</gene>
<comment type="similarity">
    <text evidence="2">Belongs to the binding-protein-dependent transport system permease family. FecCD subfamily.</text>
</comment>
<accession>A0A919SAN0</accession>